<evidence type="ECO:0000313" key="4">
    <source>
        <dbReference type="EMBL" id="PRY64753.1"/>
    </source>
</evidence>
<feature type="chain" id="PRO_5015606674" evidence="3">
    <location>
        <begin position="39"/>
        <end position="175"/>
    </location>
</feature>
<proteinExistence type="inferred from homology"/>
<gene>
    <name evidence="4" type="ORF">B0H98_10457</name>
</gene>
<evidence type="ECO:0000256" key="1">
    <source>
        <dbReference type="ARBA" id="ARBA00009766"/>
    </source>
</evidence>
<name>A0A2T0V3K4_9GAMM</name>
<protein>
    <submittedName>
        <fullName evidence="4">Curlin associated repeat-containing protein</fullName>
    </submittedName>
</protein>
<dbReference type="Proteomes" id="UP000237647">
    <property type="component" value="Unassembled WGS sequence"/>
</dbReference>
<dbReference type="InterPro" id="IPR009742">
    <property type="entry name" value="Curlin_rpt"/>
</dbReference>
<feature type="signal peptide" evidence="3">
    <location>
        <begin position="1"/>
        <end position="38"/>
    </location>
</feature>
<dbReference type="GO" id="GO:0009289">
    <property type="term" value="C:pilus"/>
    <property type="evidence" value="ECO:0007669"/>
    <property type="project" value="InterPro"/>
</dbReference>
<sequence length="175" mass="18989">MKRESANVPTQSITAINKTVMALILITAVSSFAISAQADTSRVHQYFNQVDTQNHQGNYSVISQVGNNNQVNVKQSYSAAYQTGNFSHIRQYGNENNASIAQTGGRNIGVILQAGNYHTANVSQSGSQQELSTYVSQTGTRSDIHVSQSGSGYRNIGIEQQAFSGYTRPVTVETY</sequence>
<dbReference type="Pfam" id="PF07012">
    <property type="entry name" value="Curlin_rpt"/>
    <property type="match status" value="1"/>
</dbReference>
<dbReference type="AlphaFoldDB" id="A0A2T0V3K4"/>
<comment type="similarity">
    <text evidence="1">Belongs to the CsgA/CsgB family.</text>
</comment>
<evidence type="ECO:0000256" key="3">
    <source>
        <dbReference type="SAM" id="SignalP"/>
    </source>
</evidence>
<organism evidence="4 5">
    <name type="scientific">Vreelandella songnenensis</name>
    <dbReference type="NCBI Taxonomy" id="1176243"/>
    <lineage>
        <taxon>Bacteria</taxon>
        <taxon>Pseudomonadati</taxon>
        <taxon>Pseudomonadota</taxon>
        <taxon>Gammaproteobacteria</taxon>
        <taxon>Oceanospirillales</taxon>
        <taxon>Halomonadaceae</taxon>
        <taxon>Vreelandella</taxon>
    </lineage>
</organism>
<evidence type="ECO:0000313" key="5">
    <source>
        <dbReference type="Proteomes" id="UP000237647"/>
    </source>
</evidence>
<dbReference type="GO" id="GO:0007155">
    <property type="term" value="P:cell adhesion"/>
    <property type="evidence" value="ECO:0007669"/>
    <property type="project" value="InterPro"/>
</dbReference>
<keyword evidence="5" id="KW-1185">Reference proteome</keyword>
<evidence type="ECO:0000256" key="2">
    <source>
        <dbReference type="ARBA" id="ARBA00022729"/>
    </source>
</evidence>
<comment type="caution">
    <text evidence="4">The sequence shown here is derived from an EMBL/GenBank/DDBJ whole genome shotgun (WGS) entry which is preliminary data.</text>
</comment>
<reference evidence="4 5" key="1">
    <citation type="submission" date="2018-03" db="EMBL/GenBank/DDBJ databases">
        <title>Genomic Encyclopedia of Type Strains, Phase III (KMG-III): the genomes of soil and plant-associated and newly described type strains.</title>
        <authorList>
            <person name="Whitman W."/>
        </authorList>
    </citation>
    <scope>NUCLEOTIDE SEQUENCE [LARGE SCALE GENOMIC DNA]</scope>
    <source>
        <strain evidence="4 5">CGMCC 1.12152</strain>
    </source>
</reference>
<accession>A0A2T0V3K4</accession>
<dbReference type="OrthoDB" id="6165798at2"/>
<dbReference type="EMBL" id="PVTK01000004">
    <property type="protein sequence ID" value="PRY64753.1"/>
    <property type="molecule type" value="Genomic_DNA"/>
</dbReference>
<keyword evidence="2 3" id="KW-0732">Signal</keyword>
<dbReference type="RefSeq" id="WP_106374595.1">
    <property type="nucleotide sequence ID" value="NZ_PVTK01000004.1"/>
</dbReference>